<dbReference type="Pfam" id="PF00356">
    <property type="entry name" value="LacI"/>
    <property type="match status" value="1"/>
</dbReference>
<dbReference type="GO" id="GO:0000976">
    <property type="term" value="F:transcription cis-regulatory region binding"/>
    <property type="evidence" value="ECO:0007669"/>
    <property type="project" value="TreeGrafter"/>
</dbReference>
<evidence type="ECO:0000256" key="4">
    <source>
        <dbReference type="ARBA" id="ARBA00023163"/>
    </source>
</evidence>
<evidence type="ECO:0000256" key="2">
    <source>
        <dbReference type="ARBA" id="ARBA00023015"/>
    </source>
</evidence>
<dbReference type="EMBL" id="RBWY01000001">
    <property type="protein sequence ID" value="RKS87621.1"/>
    <property type="molecule type" value="Genomic_DNA"/>
</dbReference>
<dbReference type="Pfam" id="PF13377">
    <property type="entry name" value="Peripla_BP_3"/>
    <property type="match status" value="1"/>
</dbReference>
<evidence type="ECO:0000256" key="3">
    <source>
        <dbReference type="ARBA" id="ARBA00023125"/>
    </source>
</evidence>
<dbReference type="PANTHER" id="PTHR30146:SF145">
    <property type="entry name" value="RIBOSE OPERON REPRESSOR"/>
    <property type="match status" value="1"/>
</dbReference>
<dbReference type="NCBIfam" id="NF007743">
    <property type="entry name" value="PRK10423.1"/>
    <property type="match status" value="1"/>
</dbReference>
<evidence type="ECO:0000256" key="1">
    <source>
        <dbReference type="ARBA" id="ARBA00022491"/>
    </source>
</evidence>
<name>A0A495RJW4_9GAMM</name>
<dbReference type="AlphaFoldDB" id="A0A495RJW4"/>
<reference evidence="7 8" key="1">
    <citation type="submission" date="2018-10" db="EMBL/GenBank/DDBJ databases">
        <title>Genomic Encyclopedia of Type Strains, Phase IV (KMG-IV): sequencing the most valuable type-strain genomes for metagenomic binning, comparative biology and taxonomic classification.</title>
        <authorList>
            <person name="Goeker M."/>
        </authorList>
    </citation>
    <scope>NUCLEOTIDE SEQUENCE [LARGE SCALE GENOMIC DNA]</scope>
    <source>
        <strain evidence="7 8">DSM 22228</strain>
    </source>
</reference>
<evidence type="ECO:0000259" key="6">
    <source>
        <dbReference type="PROSITE" id="PS50932"/>
    </source>
</evidence>
<keyword evidence="4" id="KW-0804">Transcription</keyword>
<dbReference type="PRINTS" id="PR00036">
    <property type="entry name" value="HTHLACI"/>
</dbReference>
<dbReference type="OrthoDB" id="9798934at2"/>
<dbReference type="SUPFAM" id="SSF53822">
    <property type="entry name" value="Periplasmic binding protein-like I"/>
    <property type="match status" value="1"/>
</dbReference>
<dbReference type="PROSITE" id="PS00356">
    <property type="entry name" value="HTH_LACI_1"/>
    <property type="match status" value="1"/>
</dbReference>
<dbReference type="InterPro" id="IPR057343">
    <property type="entry name" value="PurR_sensor_dom"/>
</dbReference>
<dbReference type="SUPFAM" id="SSF47413">
    <property type="entry name" value="lambda repressor-like DNA-binding domains"/>
    <property type="match status" value="1"/>
</dbReference>
<dbReference type="GO" id="GO:0003700">
    <property type="term" value="F:DNA-binding transcription factor activity"/>
    <property type="evidence" value="ECO:0007669"/>
    <property type="project" value="TreeGrafter"/>
</dbReference>
<keyword evidence="3" id="KW-0238">DNA-binding</keyword>
<dbReference type="CDD" id="cd06275">
    <property type="entry name" value="PBP1_PurR"/>
    <property type="match status" value="1"/>
</dbReference>
<accession>A0A495RJW4</accession>
<evidence type="ECO:0000313" key="8">
    <source>
        <dbReference type="Proteomes" id="UP000278542"/>
    </source>
</evidence>
<feature type="domain" description="HTH lacI-type" evidence="6">
    <location>
        <begin position="2"/>
        <end position="56"/>
    </location>
</feature>
<dbReference type="Proteomes" id="UP000278542">
    <property type="component" value="Unassembled WGS sequence"/>
</dbReference>
<dbReference type="RefSeq" id="WP_121144504.1">
    <property type="nucleotide sequence ID" value="NZ_RBWY01000001.1"/>
</dbReference>
<proteinExistence type="predicted"/>
<dbReference type="SMART" id="SM00354">
    <property type="entry name" value="HTH_LACI"/>
    <property type="match status" value="1"/>
</dbReference>
<protein>
    <recommendedName>
        <fullName evidence="5">Ribose operon repressor</fullName>
    </recommendedName>
</protein>
<dbReference type="CDD" id="cd01392">
    <property type="entry name" value="HTH_LacI"/>
    <property type="match status" value="1"/>
</dbReference>
<comment type="caution">
    <text evidence="7">The sequence shown here is derived from an EMBL/GenBank/DDBJ whole genome shotgun (WGS) entry which is preliminary data.</text>
</comment>
<organism evidence="7 8">
    <name type="scientific">Orbus hercynius</name>
    <dbReference type="NCBI Taxonomy" id="593135"/>
    <lineage>
        <taxon>Bacteria</taxon>
        <taxon>Pseudomonadati</taxon>
        <taxon>Pseudomonadota</taxon>
        <taxon>Gammaproteobacteria</taxon>
        <taxon>Orbales</taxon>
        <taxon>Orbaceae</taxon>
        <taxon>Orbus</taxon>
    </lineage>
</organism>
<dbReference type="InterPro" id="IPR010982">
    <property type="entry name" value="Lambda_DNA-bd_dom_sf"/>
</dbReference>
<dbReference type="PANTHER" id="PTHR30146">
    <property type="entry name" value="LACI-RELATED TRANSCRIPTIONAL REPRESSOR"/>
    <property type="match status" value="1"/>
</dbReference>
<dbReference type="PROSITE" id="PS50932">
    <property type="entry name" value="HTH_LACI_2"/>
    <property type="match status" value="1"/>
</dbReference>
<dbReference type="InterPro" id="IPR028082">
    <property type="entry name" value="Peripla_BP_I"/>
</dbReference>
<dbReference type="InterPro" id="IPR000843">
    <property type="entry name" value="HTH_LacI"/>
</dbReference>
<dbReference type="Gene3D" id="3.40.50.2300">
    <property type="match status" value="2"/>
</dbReference>
<sequence length="335" mass="37161">MATMKDVAKLANVSTSTVSHVINNDRYVSPAIRSRIEAAIAQLNYTPSALARSLKRQETRTIGMLLTRSNNPFFSEVVQSVERNCYELGYQLILCHTEGDKQRMINNIGTLLQKRIDGLLALCSETHSIPAEIFSSYPSLPMVMMDWTPLSTACDIIRDNSLQGATIAVNYLIAQGYERIACITGPLDNTQAQLRFSGYQQAMQQAGLTIYPDYQAEGNFQFASGYQAMQTLLALPKRPEAVFCCNDAMAIGAYRAINQAGMVVGEDISIIGYDDIELALYLNPPLTTIHQPKDELGQLAVETLLHRIQHKDSESHVLTLTPILTERASVKKLLR</sequence>
<dbReference type="Gene3D" id="1.10.260.40">
    <property type="entry name" value="lambda repressor-like DNA-binding domains"/>
    <property type="match status" value="1"/>
</dbReference>
<dbReference type="InterPro" id="IPR046335">
    <property type="entry name" value="LacI/GalR-like_sensor"/>
</dbReference>
<evidence type="ECO:0000256" key="5">
    <source>
        <dbReference type="ARBA" id="ARBA00044140"/>
    </source>
</evidence>
<keyword evidence="2" id="KW-0805">Transcription regulation</keyword>
<evidence type="ECO:0000313" key="7">
    <source>
        <dbReference type="EMBL" id="RKS87621.1"/>
    </source>
</evidence>
<gene>
    <name evidence="7" type="ORF">DES39_0861</name>
</gene>
<keyword evidence="8" id="KW-1185">Reference proteome</keyword>
<keyword evidence="1" id="KW-0678">Repressor</keyword>